<dbReference type="EMBL" id="BLXT01007137">
    <property type="protein sequence ID" value="GFO36759.1"/>
    <property type="molecule type" value="Genomic_DNA"/>
</dbReference>
<keyword evidence="1" id="KW-0863">Zinc-finger</keyword>
<evidence type="ECO:0000256" key="2">
    <source>
        <dbReference type="SAM" id="MobiDB-lite"/>
    </source>
</evidence>
<dbReference type="SUPFAM" id="SSF57756">
    <property type="entry name" value="Retrovirus zinc finger-like domains"/>
    <property type="match status" value="1"/>
</dbReference>
<dbReference type="InterPro" id="IPR001878">
    <property type="entry name" value="Znf_CCHC"/>
</dbReference>
<dbReference type="PROSITE" id="PS50158">
    <property type="entry name" value="ZF_CCHC"/>
    <property type="match status" value="1"/>
</dbReference>
<evidence type="ECO:0000313" key="5">
    <source>
        <dbReference type="Proteomes" id="UP000735302"/>
    </source>
</evidence>
<dbReference type="SMART" id="SM00343">
    <property type="entry name" value="ZnF_C2HC"/>
    <property type="match status" value="1"/>
</dbReference>
<evidence type="ECO:0000256" key="1">
    <source>
        <dbReference type="PROSITE-ProRule" id="PRU00047"/>
    </source>
</evidence>
<dbReference type="Gene3D" id="4.10.60.10">
    <property type="entry name" value="Zinc finger, CCHC-type"/>
    <property type="match status" value="1"/>
</dbReference>
<dbReference type="AlphaFoldDB" id="A0AAV4CXX2"/>
<keyword evidence="1" id="KW-0479">Metal-binding</keyword>
<dbReference type="Pfam" id="PF00098">
    <property type="entry name" value="zf-CCHC"/>
    <property type="match status" value="1"/>
</dbReference>
<evidence type="ECO:0000259" key="3">
    <source>
        <dbReference type="PROSITE" id="PS50158"/>
    </source>
</evidence>
<organism evidence="4 5">
    <name type="scientific">Plakobranchus ocellatus</name>
    <dbReference type="NCBI Taxonomy" id="259542"/>
    <lineage>
        <taxon>Eukaryota</taxon>
        <taxon>Metazoa</taxon>
        <taxon>Spiralia</taxon>
        <taxon>Lophotrochozoa</taxon>
        <taxon>Mollusca</taxon>
        <taxon>Gastropoda</taxon>
        <taxon>Heterobranchia</taxon>
        <taxon>Euthyneura</taxon>
        <taxon>Panpulmonata</taxon>
        <taxon>Sacoglossa</taxon>
        <taxon>Placobranchoidea</taxon>
        <taxon>Plakobranchidae</taxon>
        <taxon>Plakobranchus</taxon>
    </lineage>
</organism>
<feature type="region of interest" description="Disordered" evidence="2">
    <location>
        <begin position="1"/>
        <end position="28"/>
    </location>
</feature>
<sequence length="133" mass="14345">MESVRPLEPEKKFNGGQRAEEAKTSVADQRSCFKCKKTGHIARYCTAVDSTTKKAGAGRVMKTTEVKIAEVRKLTEGPMMEVTDDLQSEVEDGTLKLASGKSVPVMTNCAALRNPEKTRSLGLPVLQGEIGGC</sequence>
<accession>A0AAV4CXX2</accession>
<name>A0AAV4CXX2_9GAST</name>
<dbReference type="GO" id="GO:0003676">
    <property type="term" value="F:nucleic acid binding"/>
    <property type="evidence" value="ECO:0007669"/>
    <property type="project" value="InterPro"/>
</dbReference>
<dbReference type="Proteomes" id="UP000735302">
    <property type="component" value="Unassembled WGS sequence"/>
</dbReference>
<keyword evidence="1" id="KW-0862">Zinc</keyword>
<protein>
    <recommendedName>
        <fullName evidence="3">CCHC-type domain-containing protein</fullName>
    </recommendedName>
</protein>
<dbReference type="GO" id="GO:0008270">
    <property type="term" value="F:zinc ion binding"/>
    <property type="evidence" value="ECO:0007669"/>
    <property type="project" value="UniProtKB-KW"/>
</dbReference>
<gene>
    <name evidence="4" type="ORF">PoB_006326400</name>
</gene>
<proteinExistence type="predicted"/>
<feature type="domain" description="CCHC-type" evidence="3">
    <location>
        <begin position="32"/>
        <end position="45"/>
    </location>
</feature>
<reference evidence="4 5" key="1">
    <citation type="journal article" date="2021" name="Elife">
        <title>Chloroplast acquisition without the gene transfer in kleptoplastic sea slugs, Plakobranchus ocellatus.</title>
        <authorList>
            <person name="Maeda T."/>
            <person name="Takahashi S."/>
            <person name="Yoshida T."/>
            <person name="Shimamura S."/>
            <person name="Takaki Y."/>
            <person name="Nagai Y."/>
            <person name="Toyoda A."/>
            <person name="Suzuki Y."/>
            <person name="Arimoto A."/>
            <person name="Ishii H."/>
            <person name="Satoh N."/>
            <person name="Nishiyama T."/>
            <person name="Hasebe M."/>
            <person name="Maruyama T."/>
            <person name="Minagawa J."/>
            <person name="Obokata J."/>
            <person name="Shigenobu S."/>
        </authorList>
    </citation>
    <scope>NUCLEOTIDE SEQUENCE [LARGE SCALE GENOMIC DNA]</scope>
</reference>
<comment type="caution">
    <text evidence="4">The sequence shown here is derived from an EMBL/GenBank/DDBJ whole genome shotgun (WGS) entry which is preliminary data.</text>
</comment>
<feature type="compositionally biased region" description="Basic and acidic residues" evidence="2">
    <location>
        <begin position="1"/>
        <end position="23"/>
    </location>
</feature>
<keyword evidence="5" id="KW-1185">Reference proteome</keyword>
<evidence type="ECO:0000313" key="4">
    <source>
        <dbReference type="EMBL" id="GFO36759.1"/>
    </source>
</evidence>
<dbReference type="InterPro" id="IPR036875">
    <property type="entry name" value="Znf_CCHC_sf"/>
</dbReference>